<dbReference type="InterPro" id="IPR003759">
    <property type="entry name" value="Cbl-bd_cap"/>
</dbReference>
<evidence type="ECO:0000256" key="1">
    <source>
        <dbReference type="ARBA" id="ARBA00022723"/>
    </source>
</evidence>
<dbReference type="GO" id="GO:0050667">
    <property type="term" value="P:homocysteine metabolic process"/>
    <property type="evidence" value="ECO:0007669"/>
    <property type="project" value="TreeGrafter"/>
</dbReference>
<dbReference type="AlphaFoldDB" id="A0A5S9M6F5"/>
<dbReference type="Proteomes" id="UP000464658">
    <property type="component" value="Chromosome"/>
</dbReference>
<dbReference type="GO" id="GO:0005829">
    <property type="term" value="C:cytosol"/>
    <property type="evidence" value="ECO:0007669"/>
    <property type="project" value="TreeGrafter"/>
</dbReference>
<keyword evidence="2" id="KW-0170">Cobalt</keyword>
<accession>A0A5S9M6F5</accession>
<reference evidence="4 5" key="1">
    <citation type="submission" date="2019-12" db="EMBL/GenBank/DDBJ databases">
        <title>Full genome sequence of a Bacillus safensis strain isolated from commercially available natto in Indonesia.</title>
        <authorList>
            <person name="Yoshida M."/>
            <person name="Uomi M."/>
            <person name="Waturangi D."/>
            <person name="Ekaputri J.J."/>
            <person name="Setiamarga D.H.E."/>
        </authorList>
    </citation>
    <scope>NUCLEOTIDE SEQUENCE [LARGE SCALE GENOMIC DNA]</scope>
    <source>
        <strain evidence="4 5">IDN1</strain>
    </source>
</reference>
<name>A0A5S9M6F5_BACIA</name>
<dbReference type="InterPro" id="IPR036594">
    <property type="entry name" value="Meth_synthase_dom"/>
</dbReference>
<proteinExistence type="predicted"/>
<keyword evidence="1" id="KW-0479">Metal-binding</keyword>
<organism evidence="4 5">
    <name type="scientific">Bacillus safensis</name>
    <dbReference type="NCBI Taxonomy" id="561879"/>
    <lineage>
        <taxon>Bacteria</taxon>
        <taxon>Bacillati</taxon>
        <taxon>Bacillota</taxon>
        <taxon>Bacilli</taxon>
        <taxon>Bacillales</taxon>
        <taxon>Bacillaceae</taxon>
        <taxon>Bacillus</taxon>
    </lineage>
</organism>
<evidence type="ECO:0000256" key="2">
    <source>
        <dbReference type="ARBA" id="ARBA00023285"/>
    </source>
</evidence>
<protein>
    <recommendedName>
        <fullName evidence="3">B12-binding N-terminal domain-containing protein</fullName>
    </recommendedName>
</protein>
<dbReference type="GO" id="GO:0008705">
    <property type="term" value="F:methionine synthase activity"/>
    <property type="evidence" value="ECO:0007669"/>
    <property type="project" value="TreeGrafter"/>
</dbReference>
<dbReference type="PANTHER" id="PTHR45833:SF1">
    <property type="entry name" value="METHIONINE SYNTHASE"/>
    <property type="match status" value="1"/>
</dbReference>
<dbReference type="GO" id="GO:0046872">
    <property type="term" value="F:metal ion binding"/>
    <property type="evidence" value="ECO:0007669"/>
    <property type="project" value="UniProtKB-KW"/>
</dbReference>
<dbReference type="GO" id="GO:0046653">
    <property type="term" value="P:tetrahydrofolate metabolic process"/>
    <property type="evidence" value="ECO:0007669"/>
    <property type="project" value="TreeGrafter"/>
</dbReference>
<dbReference type="PANTHER" id="PTHR45833">
    <property type="entry name" value="METHIONINE SYNTHASE"/>
    <property type="match status" value="1"/>
</dbReference>
<dbReference type="Gene3D" id="1.10.1240.10">
    <property type="entry name" value="Methionine synthase domain"/>
    <property type="match status" value="1"/>
</dbReference>
<evidence type="ECO:0000259" key="3">
    <source>
        <dbReference type="PROSITE" id="PS51337"/>
    </source>
</evidence>
<sequence length="71" mass="7785">MQGMAEVGRLFNQNELIVAEVLQSAEVMKASVSFLEQYMEKQHASGKGKILLATVKKEMSMISGKTSSTSF</sequence>
<dbReference type="PROSITE" id="PS51337">
    <property type="entry name" value="B12_BINDING_NTER"/>
    <property type="match status" value="1"/>
</dbReference>
<evidence type="ECO:0000313" key="5">
    <source>
        <dbReference type="Proteomes" id="UP000464658"/>
    </source>
</evidence>
<evidence type="ECO:0000313" key="4">
    <source>
        <dbReference type="EMBL" id="BBP88408.1"/>
    </source>
</evidence>
<gene>
    <name evidence="4" type="ORF">BsIDN1_20260</name>
</gene>
<dbReference type="Pfam" id="PF02607">
    <property type="entry name" value="B12-binding_2"/>
    <property type="match status" value="1"/>
</dbReference>
<dbReference type="SUPFAM" id="SSF47644">
    <property type="entry name" value="Methionine synthase domain"/>
    <property type="match status" value="1"/>
</dbReference>
<dbReference type="EMBL" id="AP021906">
    <property type="protein sequence ID" value="BBP88408.1"/>
    <property type="molecule type" value="Genomic_DNA"/>
</dbReference>
<dbReference type="InterPro" id="IPR050554">
    <property type="entry name" value="Met_Synthase/Corrinoid"/>
</dbReference>
<feature type="domain" description="B12-binding N-terminal" evidence="3">
    <location>
        <begin position="1"/>
        <end position="47"/>
    </location>
</feature>